<gene>
    <name evidence="1" type="ORF">NDU88_000571</name>
</gene>
<protein>
    <submittedName>
        <fullName evidence="1">Uncharacterized protein</fullName>
    </submittedName>
</protein>
<evidence type="ECO:0000313" key="1">
    <source>
        <dbReference type="EMBL" id="KAJ1205136.1"/>
    </source>
</evidence>
<organism evidence="1 2">
    <name type="scientific">Pleurodeles waltl</name>
    <name type="common">Iberian ribbed newt</name>
    <dbReference type="NCBI Taxonomy" id="8319"/>
    <lineage>
        <taxon>Eukaryota</taxon>
        <taxon>Metazoa</taxon>
        <taxon>Chordata</taxon>
        <taxon>Craniata</taxon>
        <taxon>Vertebrata</taxon>
        <taxon>Euteleostomi</taxon>
        <taxon>Amphibia</taxon>
        <taxon>Batrachia</taxon>
        <taxon>Caudata</taxon>
        <taxon>Salamandroidea</taxon>
        <taxon>Salamandridae</taxon>
        <taxon>Pleurodelinae</taxon>
        <taxon>Pleurodeles</taxon>
    </lineage>
</organism>
<keyword evidence="2" id="KW-1185">Reference proteome</keyword>
<accession>A0AAV7VXS6</accession>
<reference evidence="1" key="1">
    <citation type="journal article" date="2022" name="bioRxiv">
        <title>Sequencing and chromosome-scale assembly of the giantPleurodeles waltlgenome.</title>
        <authorList>
            <person name="Brown T."/>
            <person name="Elewa A."/>
            <person name="Iarovenko S."/>
            <person name="Subramanian E."/>
            <person name="Araus A.J."/>
            <person name="Petzold A."/>
            <person name="Susuki M."/>
            <person name="Suzuki K.-i.T."/>
            <person name="Hayashi T."/>
            <person name="Toyoda A."/>
            <person name="Oliveira C."/>
            <person name="Osipova E."/>
            <person name="Leigh N.D."/>
            <person name="Simon A."/>
            <person name="Yun M.H."/>
        </authorList>
    </citation>
    <scope>NUCLEOTIDE SEQUENCE</scope>
    <source>
        <strain evidence="1">20211129_DDA</strain>
        <tissue evidence="1">Liver</tissue>
    </source>
</reference>
<dbReference type="EMBL" id="JANPWB010000002">
    <property type="protein sequence ID" value="KAJ1205136.1"/>
    <property type="molecule type" value="Genomic_DNA"/>
</dbReference>
<comment type="caution">
    <text evidence="1">The sequence shown here is derived from an EMBL/GenBank/DDBJ whole genome shotgun (WGS) entry which is preliminary data.</text>
</comment>
<dbReference type="Proteomes" id="UP001066276">
    <property type="component" value="Chromosome 1_2"/>
</dbReference>
<sequence>MREREAVFKELLPRGSVPPPPPPVTRFPQMREREAVFKRLLPEALCRRRLPCRASHRCGSAKQFLKCSCPEALCRHCRRLP</sequence>
<evidence type="ECO:0000313" key="2">
    <source>
        <dbReference type="Proteomes" id="UP001066276"/>
    </source>
</evidence>
<name>A0AAV7VXS6_PLEWA</name>
<dbReference type="AlphaFoldDB" id="A0AAV7VXS6"/>
<proteinExistence type="predicted"/>